<protein>
    <recommendedName>
        <fullName evidence="3">histidine kinase</fullName>
        <ecNumber evidence="3">2.7.13.3</ecNumber>
    </recommendedName>
</protein>
<evidence type="ECO:0000256" key="6">
    <source>
        <dbReference type="ARBA" id="ARBA00022679"/>
    </source>
</evidence>
<keyword evidence="8" id="KW-0547">Nucleotide-binding</keyword>
<organism evidence="17">
    <name type="scientific">Desulfitobacterium hafniense</name>
    <name type="common">Desulfitobacterium frappieri</name>
    <dbReference type="NCBI Taxonomy" id="49338"/>
    <lineage>
        <taxon>Bacteria</taxon>
        <taxon>Bacillati</taxon>
        <taxon>Bacillota</taxon>
        <taxon>Clostridia</taxon>
        <taxon>Eubacteriales</taxon>
        <taxon>Desulfitobacteriaceae</taxon>
        <taxon>Desulfitobacterium</taxon>
    </lineage>
</organism>
<gene>
    <name evidence="18" type="ORF">AT727_06380</name>
    <name evidence="17" type="ORF">DPCES_1942</name>
</gene>
<feature type="transmembrane region" description="Helical" evidence="14">
    <location>
        <begin position="169"/>
        <end position="192"/>
    </location>
</feature>
<dbReference type="SMART" id="SM00387">
    <property type="entry name" value="HATPase_c"/>
    <property type="match status" value="1"/>
</dbReference>
<comment type="subcellular location">
    <subcellularLocation>
        <location evidence="2">Cell membrane</location>
        <topology evidence="2">Multi-pass membrane protein</topology>
    </subcellularLocation>
</comment>
<dbReference type="SMART" id="SM00304">
    <property type="entry name" value="HAMP"/>
    <property type="match status" value="1"/>
</dbReference>
<dbReference type="InterPro" id="IPR003661">
    <property type="entry name" value="HisK_dim/P_dom"/>
</dbReference>
<dbReference type="EC" id="2.7.13.3" evidence="3"/>
<dbReference type="FunFam" id="3.30.565.10:FF:000006">
    <property type="entry name" value="Sensor histidine kinase WalK"/>
    <property type="match status" value="1"/>
</dbReference>
<evidence type="ECO:0000256" key="12">
    <source>
        <dbReference type="ARBA" id="ARBA00023012"/>
    </source>
</evidence>
<dbReference type="RefSeq" id="WP_005812190.1">
    <property type="nucleotide sequence ID" value="NZ_CABKQQ010000036.1"/>
</dbReference>
<dbReference type="CDD" id="cd00082">
    <property type="entry name" value="HisKA"/>
    <property type="match status" value="1"/>
</dbReference>
<name>A0A098AYY7_DESHA</name>
<keyword evidence="10" id="KW-0067">ATP-binding</keyword>
<dbReference type="SMART" id="SM00388">
    <property type="entry name" value="HisKA"/>
    <property type="match status" value="1"/>
</dbReference>
<dbReference type="InterPro" id="IPR036097">
    <property type="entry name" value="HisK_dim/P_sf"/>
</dbReference>
<evidence type="ECO:0000259" key="15">
    <source>
        <dbReference type="PROSITE" id="PS50109"/>
    </source>
</evidence>
<dbReference type="InterPro" id="IPR005467">
    <property type="entry name" value="His_kinase_dom"/>
</dbReference>
<keyword evidence="13 14" id="KW-0472">Membrane</keyword>
<evidence type="ECO:0000256" key="14">
    <source>
        <dbReference type="SAM" id="Phobius"/>
    </source>
</evidence>
<dbReference type="InterPro" id="IPR050398">
    <property type="entry name" value="HssS/ArlS-like"/>
</dbReference>
<feature type="domain" description="Histidine kinase" evidence="15">
    <location>
        <begin position="261"/>
        <end position="480"/>
    </location>
</feature>
<dbReference type="Pfam" id="PF02518">
    <property type="entry name" value="HATPase_c"/>
    <property type="match status" value="1"/>
</dbReference>
<dbReference type="Gene3D" id="1.10.287.130">
    <property type="match status" value="1"/>
</dbReference>
<dbReference type="GO" id="GO:0005886">
    <property type="term" value="C:plasma membrane"/>
    <property type="evidence" value="ECO:0007669"/>
    <property type="project" value="UniProtKB-SubCell"/>
</dbReference>
<evidence type="ECO:0000256" key="3">
    <source>
        <dbReference type="ARBA" id="ARBA00012438"/>
    </source>
</evidence>
<proteinExistence type="predicted"/>
<dbReference type="GO" id="GO:0000155">
    <property type="term" value="F:phosphorelay sensor kinase activity"/>
    <property type="evidence" value="ECO:0007669"/>
    <property type="project" value="InterPro"/>
</dbReference>
<keyword evidence="7 14" id="KW-0812">Transmembrane</keyword>
<evidence type="ECO:0000256" key="7">
    <source>
        <dbReference type="ARBA" id="ARBA00022692"/>
    </source>
</evidence>
<reference evidence="18 19" key="2">
    <citation type="submission" date="2015-12" db="EMBL/GenBank/DDBJ databases">
        <title>Draft Genome Sequence of Desulfitobacterium hafniense Strain DH, a Sulfate-reducing Bacterium Isolated from Paddy Soils.</title>
        <authorList>
            <person name="Bao P."/>
            <person name="Zhang X."/>
            <person name="Li G."/>
        </authorList>
    </citation>
    <scope>NUCLEOTIDE SEQUENCE [LARGE SCALE GENOMIC DNA]</scope>
    <source>
        <strain evidence="18 19">DH</strain>
    </source>
</reference>
<keyword evidence="6 17" id="KW-0808">Transferase</keyword>
<keyword evidence="9 17" id="KW-0418">Kinase</keyword>
<evidence type="ECO:0000256" key="2">
    <source>
        <dbReference type="ARBA" id="ARBA00004651"/>
    </source>
</evidence>
<dbReference type="PANTHER" id="PTHR45528:SF1">
    <property type="entry name" value="SENSOR HISTIDINE KINASE CPXA"/>
    <property type="match status" value="1"/>
</dbReference>
<sequence length="481" mass="54315">MNLKGRLISANALTVILPVMITVISAMAYIYIAGKLADTEQAIHNTQEVAQLTMELVGRENSVLRQNPEKIKDSSFQKELQARMDILDGEVVVLEGERVLFSSHNLTAIDVVKLKKPAIQFRSARVDLGTQSYTVQSFDVSRDEAQAEKQTTLYLLVPINPASFDMTNFLIFSGLVFLLSFIGANSIASYYFSLRILTPLNNLQKAAMEITLGNLDYEIVEEGDQEVRELCRDLERMRIQLKNSVHTQLKYEDNRKMLISSISHDLKTPVTSIKGYVEGLLDGIANSPEKKEKYLKTIYRKAEQVDTMIDDLLLYAKLDLNQIPFSFEKTNIGEFLDDGLQEIEPEMERNGIKILFESELTSAQEIPLDRERMMRVILNIIDNSRKYMDKEEGVITLSLRETHSSVIIEIKDNGRGIPKKDVAQIFERFYRSDTARTEIKGSGLGLAIAKQIVEGHEGRIWAVSREGKGTSVLISLPRGEA</sequence>
<keyword evidence="11 14" id="KW-1133">Transmembrane helix</keyword>
<dbReference type="SUPFAM" id="SSF158472">
    <property type="entry name" value="HAMP domain-like"/>
    <property type="match status" value="1"/>
</dbReference>
<keyword evidence="4" id="KW-1003">Cell membrane</keyword>
<keyword evidence="5" id="KW-0597">Phosphoprotein</keyword>
<comment type="catalytic activity">
    <reaction evidence="1">
        <text>ATP + protein L-histidine = ADP + protein N-phospho-L-histidine.</text>
        <dbReference type="EC" id="2.7.13.3"/>
    </reaction>
</comment>
<feature type="domain" description="HAMP" evidence="16">
    <location>
        <begin position="194"/>
        <end position="246"/>
    </location>
</feature>
<feature type="transmembrane region" description="Helical" evidence="14">
    <location>
        <begin position="12"/>
        <end position="32"/>
    </location>
</feature>
<dbReference type="EMBL" id="LK996017">
    <property type="protein sequence ID" value="CDX01829.1"/>
    <property type="molecule type" value="Genomic_DNA"/>
</dbReference>
<evidence type="ECO:0000256" key="5">
    <source>
        <dbReference type="ARBA" id="ARBA00022553"/>
    </source>
</evidence>
<dbReference type="Gene3D" id="3.30.565.10">
    <property type="entry name" value="Histidine kinase-like ATPase, C-terminal domain"/>
    <property type="match status" value="1"/>
</dbReference>
<dbReference type="GO" id="GO:0005524">
    <property type="term" value="F:ATP binding"/>
    <property type="evidence" value="ECO:0007669"/>
    <property type="project" value="UniProtKB-KW"/>
</dbReference>
<keyword evidence="12" id="KW-0902">Two-component regulatory system</keyword>
<dbReference type="PRINTS" id="PR00344">
    <property type="entry name" value="BCTRLSENSOR"/>
</dbReference>
<evidence type="ECO:0000256" key="1">
    <source>
        <dbReference type="ARBA" id="ARBA00000085"/>
    </source>
</evidence>
<dbReference type="CDD" id="cd06225">
    <property type="entry name" value="HAMP"/>
    <property type="match status" value="1"/>
</dbReference>
<dbReference type="PROSITE" id="PS50109">
    <property type="entry name" value="HIS_KIN"/>
    <property type="match status" value="1"/>
</dbReference>
<dbReference type="FunFam" id="1.10.287.130:FF:000001">
    <property type="entry name" value="Two-component sensor histidine kinase"/>
    <property type="match status" value="1"/>
</dbReference>
<evidence type="ECO:0000259" key="16">
    <source>
        <dbReference type="PROSITE" id="PS50885"/>
    </source>
</evidence>
<accession>A0A098AYY7</accession>
<evidence type="ECO:0000256" key="9">
    <source>
        <dbReference type="ARBA" id="ARBA00022777"/>
    </source>
</evidence>
<dbReference type="InterPro" id="IPR003660">
    <property type="entry name" value="HAMP_dom"/>
</dbReference>
<dbReference type="EMBL" id="LOCK01000028">
    <property type="protein sequence ID" value="KTE91216.1"/>
    <property type="molecule type" value="Genomic_DNA"/>
</dbReference>
<dbReference type="Pfam" id="PF00672">
    <property type="entry name" value="HAMP"/>
    <property type="match status" value="1"/>
</dbReference>
<dbReference type="InterPro" id="IPR004358">
    <property type="entry name" value="Sig_transdc_His_kin-like_C"/>
</dbReference>
<dbReference type="SUPFAM" id="SSF55874">
    <property type="entry name" value="ATPase domain of HSP90 chaperone/DNA topoisomerase II/histidine kinase"/>
    <property type="match status" value="1"/>
</dbReference>
<dbReference type="PANTHER" id="PTHR45528">
    <property type="entry name" value="SENSOR HISTIDINE KINASE CPXA"/>
    <property type="match status" value="1"/>
</dbReference>
<dbReference type="SUPFAM" id="SSF47384">
    <property type="entry name" value="Homodimeric domain of signal transducing histidine kinase"/>
    <property type="match status" value="1"/>
</dbReference>
<dbReference type="CDD" id="cd00075">
    <property type="entry name" value="HATPase"/>
    <property type="match status" value="1"/>
</dbReference>
<dbReference type="OrthoDB" id="9780718at2"/>
<dbReference type="InterPro" id="IPR003594">
    <property type="entry name" value="HATPase_dom"/>
</dbReference>
<evidence type="ECO:0000256" key="11">
    <source>
        <dbReference type="ARBA" id="ARBA00022989"/>
    </source>
</evidence>
<evidence type="ECO:0000313" key="19">
    <source>
        <dbReference type="Proteomes" id="UP000054623"/>
    </source>
</evidence>
<dbReference type="PROSITE" id="PS50885">
    <property type="entry name" value="HAMP"/>
    <property type="match status" value="1"/>
</dbReference>
<dbReference type="AlphaFoldDB" id="A0A098AYY7"/>
<evidence type="ECO:0000256" key="8">
    <source>
        <dbReference type="ARBA" id="ARBA00022741"/>
    </source>
</evidence>
<dbReference type="InterPro" id="IPR036890">
    <property type="entry name" value="HATPase_C_sf"/>
</dbReference>
<dbReference type="Proteomes" id="UP000054623">
    <property type="component" value="Unassembled WGS sequence"/>
</dbReference>
<dbReference type="PATRIC" id="fig|49338.4.peg.2092"/>
<reference evidence="17" key="1">
    <citation type="submission" date="2014-07" db="EMBL/GenBank/DDBJ databases">
        <authorList>
            <person name="Hornung V.Bastian."/>
        </authorList>
    </citation>
    <scope>NUCLEOTIDE SEQUENCE</scope>
    <source>
        <strain evidence="17">PCE-S</strain>
    </source>
</reference>
<dbReference type="Gene3D" id="6.10.340.10">
    <property type="match status" value="1"/>
</dbReference>
<evidence type="ECO:0000256" key="13">
    <source>
        <dbReference type="ARBA" id="ARBA00023136"/>
    </source>
</evidence>
<dbReference type="Pfam" id="PF00512">
    <property type="entry name" value="HisKA"/>
    <property type="match status" value="1"/>
</dbReference>
<evidence type="ECO:0000313" key="17">
    <source>
        <dbReference type="EMBL" id="CDX01829.1"/>
    </source>
</evidence>
<evidence type="ECO:0000256" key="4">
    <source>
        <dbReference type="ARBA" id="ARBA00022475"/>
    </source>
</evidence>
<evidence type="ECO:0000313" key="18">
    <source>
        <dbReference type="EMBL" id="KTE91216.1"/>
    </source>
</evidence>
<evidence type="ECO:0000256" key="10">
    <source>
        <dbReference type="ARBA" id="ARBA00022840"/>
    </source>
</evidence>